<dbReference type="InterPro" id="IPR032466">
    <property type="entry name" value="Metal_Hydrolase"/>
</dbReference>
<dbReference type="InterPro" id="IPR011059">
    <property type="entry name" value="Metal-dep_hydrolase_composite"/>
</dbReference>
<dbReference type="InterPro" id="IPR050287">
    <property type="entry name" value="MTA/SAH_deaminase"/>
</dbReference>
<proteinExistence type="inferred from homology"/>
<dbReference type="Proteomes" id="UP000267630">
    <property type="component" value="Chromosome 3"/>
</dbReference>
<reference evidence="4 5" key="1">
    <citation type="submission" date="2018-12" db="EMBL/GenBank/DDBJ databases">
        <authorList>
            <consortium name="Pathogen Informatics"/>
        </authorList>
    </citation>
    <scope>NUCLEOTIDE SEQUENCE [LARGE SCALE GENOMIC DNA]</scope>
    <source>
        <strain evidence="4 5">NCTC9997</strain>
    </source>
</reference>
<evidence type="ECO:0000313" key="4">
    <source>
        <dbReference type="EMBL" id="VED49392.1"/>
    </source>
</evidence>
<dbReference type="GO" id="GO:0050270">
    <property type="term" value="F:S-adenosylhomocysteine deaminase activity"/>
    <property type="evidence" value="ECO:0007669"/>
    <property type="project" value="UniProtKB-EC"/>
</dbReference>
<dbReference type="PANTHER" id="PTHR43794:SF11">
    <property type="entry name" value="AMIDOHYDROLASE-RELATED DOMAIN-CONTAINING PROTEIN"/>
    <property type="match status" value="1"/>
</dbReference>
<protein>
    <submittedName>
        <fullName evidence="4">Selenium metabolism protein SsnA</fullName>
        <ecNumber evidence="4">3.5.4.28</ecNumber>
    </submittedName>
</protein>
<dbReference type="CDD" id="cd01298">
    <property type="entry name" value="ATZ_TRZ_like"/>
    <property type="match status" value="1"/>
</dbReference>
<keyword evidence="5" id="KW-1185">Reference proteome</keyword>
<feature type="domain" description="Amidohydrolase-related" evidence="3">
    <location>
        <begin position="55"/>
        <end position="410"/>
    </location>
</feature>
<dbReference type="InterPro" id="IPR006680">
    <property type="entry name" value="Amidohydro-rel"/>
</dbReference>
<dbReference type="EC" id="3.5.4.28" evidence="4"/>
<accession>A0A7Z8ZAX8</accession>
<organism evidence="4 5">
    <name type="scientific">Raoultella terrigena</name>
    <name type="common">Klebsiella terrigena</name>
    <dbReference type="NCBI Taxonomy" id="577"/>
    <lineage>
        <taxon>Bacteria</taxon>
        <taxon>Pseudomonadati</taxon>
        <taxon>Pseudomonadota</taxon>
        <taxon>Gammaproteobacteria</taxon>
        <taxon>Enterobacterales</taxon>
        <taxon>Enterobacteriaceae</taxon>
        <taxon>Klebsiella/Raoultella group</taxon>
        <taxon>Raoultella</taxon>
    </lineage>
</organism>
<keyword evidence="2 4" id="KW-0378">Hydrolase</keyword>
<evidence type="ECO:0000256" key="2">
    <source>
        <dbReference type="ARBA" id="ARBA00022801"/>
    </source>
</evidence>
<dbReference type="SUPFAM" id="SSF51338">
    <property type="entry name" value="Composite domain of metallo-dependent hydrolases"/>
    <property type="match status" value="1"/>
</dbReference>
<evidence type="ECO:0000256" key="1">
    <source>
        <dbReference type="ARBA" id="ARBA00006745"/>
    </source>
</evidence>
<evidence type="ECO:0000259" key="3">
    <source>
        <dbReference type="Pfam" id="PF01979"/>
    </source>
</evidence>
<dbReference type="SUPFAM" id="SSF51556">
    <property type="entry name" value="Metallo-dependent hydrolases"/>
    <property type="match status" value="1"/>
</dbReference>
<dbReference type="NCBIfam" id="TIGR03314">
    <property type="entry name" value="Se_ssnA"/>
    <property type="match status" value="1"/>
</dbReference>
<dbReference type="InterPro" id="IPR017700">
    <property type="entry name" value="Aminohydrolase_SsnA"/>
</dbReference>
<evidence type="ECO:0000313" key="5">
    <source>
        <dbReference type="Proteomes" id="UP000267630"/>
    </source>
</evidence>
<dbReference type="EMBL" id="LR134253">
    <property type="protein sequence ID" value="VED49392.1"/>
    <property type="molecule type" value="Genomic_DNA"/>
</dbReference>
<comment type="similarity">
    <text evidence="1">Belongs to the metallo-dependent hydrolases superfamily. ATZ/TRZ family.</text>
</comment>
<dbReference type="NCBIfam" id="NF005540">
    <property type="entry name" value="PRK07203.1"/>
    <property type="match status" value="1"/>
</dbReference>
<dbReference type="Gene3D" id="2.30.40.10">
    <property type="entry name" value="Urease, subunit C, domain 1"/>
    <property type="match status" value="1"/>
</dbReference>
<gene>
    <name evidence="4" type="primary">ssnA</name>
    <name evidence="4" type="ORF">NCTC9997_02725</name>
</gene>
<dbReference type="Gene3D" id="3.20.20.140">
    <property type="entry name" value="Metal-dependent hydrolases"/>
    <property type="match status" value="1"/>
</dbReference>
<name>A0A7Z8ZAX8_RAOTE</name>
<dbReference type="PANTHER" id="PTHR43794">
    <property type="entry name" value="AMINOHYDROLASE SSNA-RELATED"/>
    <property type="match status" value="1"/>
</dbReference>
<dbReference type="AlphaFoldDB" id="A0A7Z8ZAX8"/>
<dbReference type="Pfam" id="PF01979">
    <property type="entry name" value="Amidohydro_1"/>
    <property type="match status" value="1"/>
</dbReference>
<sequence length="444" mass="49166">MSILILKNATAAQLYPAKVMKGIDIAIENDAILDIAPGLAQRYPQATVKEMHGRLVMPGMVCAHNHFYSGLSRGIQATIPSSPDFISTLKNLWWRLDRALDEESLYYSGLICAMEAVRSGCTAVIDHHASPGYIAGSLSQLRSAFLRVGLRGMTCFETTDRNGGLKELRACVEENIRFAHEVDSAREKGREPYLVEAHIGAHAPFTLPDEGLAMLSEALQATGRGLHIHAAEDRYDVSHSHHRYGKDLLVRLAEFNLIDRKTLVAHGLYLSDEDIEILNSQDGFLVHNARSNMNNHVGYNQRLVAFRNLALGTDGLGSDMFEELKFAFFKHRDAGGPLWPDAFARALSNGNELLARSFNARFGRLEAGYKADLTICDYPSPTPLIAENIAGHIAFGLGSSHVHSVMVNGVMIYENRRFSFDHQPLFAEAQQAAMKMWARMDALS</sequence>